<evidence type="ECO:0000313" key="3">
    <source>
        <dbReference type="Proteomes" id="UP000242205"/>
    </source>
</evidence>
<organism evidence="2 3">
    <name type="scientific">Pseudazoarcus pumilus</name>
    <dbReference type="NCBI Taxonomy" id="2067960"/>
    <lineage>
        <taxon>Bacteria</taxon>
        <taxon>Pseudomonadati</taxon>
        <taxon>Pseudomonadota</taxon>
        <taxon>Betaproteobacteria</taxon>
        <taxon>Rhodocyclales</taxon>
        <taxon>Zoogloeaceae</taxon>
        <taxon>Pseudazoarcus</taxon>
    </lineage>
</organism>
<proteinExistence type="predicted"/>
<evidence type="ECO:0000259" key="1">
    <source>
        <dbReference type="Pfam" id="PF13986"/>
    </source>
</evidence>
<dbReference type="EMBL" id="CP025682">
    <property type="protein sequence ID" value="AUN95445.1"/>
    <property type="molecule type" value="Genomic_DNA"/>
</dbReference>
<dbReference type="RefSeq" id="WP_102247494.1">
    <property type="nucleotide sequence ID" value="NZ_CP025682.1"/>
</dbReference>
<reference evidence="2 3" key="1">
    <citation type="submission" date="2018-01" db="EMBL/GenBank/DDBJ databases">
        <authorList>
            <person name="Fu G.-Y."/>
        </authorList>
    </citation>
    <scope>NUCLEOTIDE SEQUENCE [LARGE SCALE GENOMIC DNA]</scope>
    <source>
        <strain evidence="2 3">SY39</strain>
    </source>
</reference>
<name>A0A2I6S862_9RHOO</name>
<dbReference type="InterPro" id="IPR025319">
    <property type="entry name" value="DUF4224"/>
</dbReference>
<dbReference type="KEGG" id="atw:C0099_11210"/>
<dbReference type="Pfam" id="PF13986">
    <property type="entry name" value="DUF4224"/>
    <property type="match status" value="1"/>
</dbReference>
<keyword evidence="3" id="KW-1185">Reference proteome</keyword>
<accession>A0A2I6S862</accession>
<feature type="domain" description="DUF4224" evidence="1">
    <location>
        <begin position="6"/>
        <end position="50"/>
    </location>
</feature>
<evidence type="ECO:0000313" key="2">
    <source>
        <dbReference type="EMBL" id="AUN95445.1"/>
    </source>
</evidence>
<dbReference type="AlphaFoldDB" id="A0A2I6S862"/>
<sequence length="68" mass="7346">MHAPAFLTREEVAELTGYVMPSAQARWLARQGIRHWIAATGRPVVPRSAIDGTATQDNDGGFQLGKVA</sequence>
<gene>
    <name evidence="2" type="ORF">C0099_11210</name>
</gene>
<protein>
    <recommendedName>
        <fullName evidence="1">DUF4224 domain-containing protein</fullName>
    </recommendedName>
</protein>
<dbReference type="OrthoDB" id="8612748at2"/>
<dbReference type="Proteomes" id="UP000242205">
    <property type="component" value="Chromosome"/>
</dbReference>